<dbReference type="AlphaFoldDB" id="A0A7D9ENM2"/>
<gene>
    <name evidence="1" type="ORF">PACLA_8A035510</name>
</gene>
<proteinExistence type="predicted"/>
<evidence type="ECO:0000313" key="2">
    <source>
        <dbReference type="Proteomes" id="UP001152795"/>
    </source>
</evidence>
<dbReference type="PANTHER" id="PTHR31751:SF40">
    <property type="match status" value="1"/>
</dbReference>
<name>A0A7D9ENM2_PARCT</name>
<dbReference type="Proteomes" id="UP001152795">
    <property type="component" value="Unassembled WGS sequence"/>
</dbReference>
<keyword evidence="2" id="KW-1185">Reference proteome</keyword>
<dbReference type="EMBL" id="CACRXK020007407">
    <property type="protein sequence ID" value="CAB4012164.1"/>
    <property type="molecule type" value="Genomic_DNA"/>
</dbReference>
<dbReference type="PANTHER" id="PTHR31751">
    <property type="entry name" value="SI:CH211-108C17.2-RELATED-RELATED"/>
    <property type="match status" value="1"/>
</dbReference>
<accession>A0A7D9ENM2</accession>
<comment type="caution">
    <text evidence="1">The sequence shown here is derived from an EMBL/GenBank/DDBJ whole genome shotgun (WGS) entry which is preliminary data.</text>
</comment>
<reference evidence="1" key="1">
    <citation type="submission" date="2020-04" db="EMBL/GenBank/DDBJ databases">
        <authorList>
            <person name="Alioto T."/>
            <person name="Alioto T."/>
            <person name="Gomez Garrido J."/>
        </authorList>
    </citation>
    <scope>NUCLEOTIDE SEQUENCE</scope>
    <source>
        <strain evidence="1">A484AB</strain>
    </source>
</reference>
<dbReference type="OrthoDB" id="5967653at2759"/>
<organism evidence="1 2">
    <name type="scientific">Paramuricea clavata</name>
    <name type="common">Red gorgonian</name>
    <name type="synonym">Violescent sea-whip</name>
    <dbReference type="NCBI Taxonomy" id="317549"/>
    <lineage>
        <taxon>Eukaryota</taxon>
        <taxon>Metazoa</taxon>
        <taxon>Cnidaria</taxon>
        <taxon>Anthozoa</taxon>
        <taxon>Octocorallia</taxon>
        <taxon>Malacalcyonacea</taxon>
        <taxon>Plexauridae</taxon>
        <taxon>Paramuricea</taxon>
    </lineage>
</organism>
<protein>
    <submittedName>
        <fullName evidence="1">Uncharacterized protein</fullName>
    </submittedName>
</protein>
<sequence>MKRNGTMVVVKQTCSKCIFGYEWYSQPIILNKYAAGNLLLSFAILMAGASVSKILLVFRHMGLCAYTVRSFFRHQSKLVVPTILHCWEAYQAKLIKGLKATKDVVWCGDRRFDSMGHSAKYGVYTMLSPTIMKIVHFELVQAESAQCNAHNNSNTTHLRAFLDSV</sequence>
<evidence type="ECO:0000313" key="1">
    <source>
        <dbReference type="EMBL" id="CAB4012164.1"/>
    </source>
</evidence>